<feature type="domain" description="S1 motif" evidence="9">
    <location>
        <begin position="183"/>
        <end position="247"/>
    </location>
</feature>
<dbReference type="PANTHER" id="PTHR22648:SF0">
    <property type="entry name" value="TRANSCRIPTION TERMINATION_ANTITERMINATION PROTEIN NUSA"/>
    <property type="match status" value="1"/>
</dbReference>
<dbReference type="NCBIfam" id="TIGR01953">
    <property type="entry name" value="NusA"/>
    <property type="match status" value="1"/>
</dbReference>
<dbReference type="GO" id="GO:0003700">
    <property type="term" value="F:DNA-binding transcription factor activity"/>
    <property type="evidence" value="ECO:0007669"/>
    <property type="project" value="InterPro"/>
</dbReference>
<evidence type="ECO:0000259" key="9">
    <source>
        <dbReference type="PROSITE" id="PS50126"/>
    </source>
</evidence>
<evidence type="ECO:0000256" key="3">
    <source>
        <dbReference type="ARBA" id="ARBA00022814"/>
    </source>
</evidence>
<organism evidence="10 11">
    <name type="scientific">Candidatus Buchananbacteria bacterium RIFCSPLOWO2_01_FULL_46_12</name>
    <dbReference type="NCBI Taxonomy" id="1797546"/>
    <lineage>
        <taxon>Bacteria</taxon>
        <taxon>Candidatus Buchananiibacteriota</taxon>
    </lineage>
</organism>
<comment type="subunit">
    <text evidence="7">Monomer. Binds directly to the core enzyme of the DNA-dependent RNA polymerase and to nascent RNA.</text>
</comment>
<evidence type="ECO:0000256" key="7">
    <source>
        <dbReference type="HAMAP-Rule" id="MF_00945"/>
    </source>
</evidence>
<accession>A0A1G1YU60</accession>
<dbReference type="InterPro" id="IPR009019">
    <property type="entry name" value="KH_sf_prok-type"/>
</dbReference>
<dbReference type="Proteomes" id="UP000176512">
    <property type="component" value="Unassembled WGS sequence"/>
</dbReference>
<dbReference type="GO" id="GO:0003723">
    <property type="term" value="F:RNA binding"/>
    <property type="evidence" value="ECO:0007669"/>
    <property type="project" value="UniProtKB-UniRule"/>
</dbReference>
<dbReference type="Gene3D" id="3.30.300.20">
    <property type="match status" value="2"/>
</dbReference>
<dbReference type="SMART" id="SM00322">
    <property type="entry name" value="KH"/>
    <property type="match status" value="2"/>
</dbReference>
<dbReference type="Pfam" id="PF08529">
    <property type="entry name" value="NusA_N"/>
    <property type="match status" value="2"/>
</dbReference>
<dbReference type="InterPro" id="IPR003029">
    <property type="entry name" value="S1_domain"/>
</dbReference>
<dbReference type="InterPro" id="IPR013735">
    <property type="entry name" value="TF_NusA_N"/>
</dbReference>
<dbReference type="Pfam" id="PF26594">
    <property type="entry name" value="KH_NusA_2nd"/>
    <property type="match status" value="1"/>
</dbReference>
<keyword evidence="2 7" id="KW-0963">Cytoplasm</keyword>
<dbReference type="InterPro" id="IPR015946">
    <property type="entry name" value="KH_dom-like_a/b"/>
</dbReference>
<dbReference type="PANTHER" id="PTHR22648">
    <property type="entry name" value="TRANSCRIPTION TERMINATION FACTOR NUSA"/>
    <property type="match status" value="1"/>
</dbReference>
<comment type="function">
    <text evidence="7">Participates in both transcription termination and antitermination.</text>
</comment>
<dbReference type="InterPro" id="IPR004087">
    <property type="entry name" value="KH_dom"/>
</dbReference>
<dbReference type="Gene3D" id="2.40.50.140">
    <property type="entry name" value="Nucleic acid-binding proteins"/>
    <property type="match status" value="1"/>
</dbReference>
<protein>
    <recommendedName>
        <fullName evidence="7">Transcription termination/antitermination protein NusA</fullName>
    </recommendedName>
</protein>
<dbReference type="GO" id="GO:0006353">
    <property type="term" value="P:DNA-templated transcription termination"/>
    <property type="evidence" value="ECO:0007669"/>
    <property type="project" value="UniProtKB-UniRule"/>
</dbReference>
<name>A0A1G1YU60_9BACT</name>
<dbReference type="EMBL" id="MHIP01000008">
    <property type="protein sequence ID" value="OGY55316.1"/>
    <property type="molecule type" value="Genomic_DNA"/>
</dbReference>
<keyword evidence="5 7" id="KW-0805">Transcription regulation</keyword>
<feature type="compositionally biased region" description="Basic and acidic residues" evidence="8">
    <location>
        <begin position="442"/>
        <end position="453"/>
    </location>
</feature>
<proteinExistence type="inferred from homology"/>
<evidence type="ECO:0000256" key="2">
    <source>
        <dbReference type="ARBA" id="ARBA00022490"/>
    </source>
</evidence>
<dbReference type="GO" id="GO:0031564">
    <property type="term" value="P:transcription antitermination"/>
    <property type="evidence" value="ECO:0007669"/>
    <property type="project" value="UniProtKB-UniRule"/>
</dbReference>
<comment type="similarity">
    <text evidence="7">Belongs to the NusA family.</text>
</comment>
<feature type="region of interest" description="Disordered" evidence="8">
    <location>
        <begin position="389"/>
        <end position="453"/>
    </location>
</feature>
<dbReference type="InterPro" id="IPR036555">
    <property type="entry name" value="NusA_N_sf"/>
</dbReference>
<keyword evidence="3 7" id="KW-0889">Transcription antitermination</keyword>
<comment type="subcellular location">
    <subcellularLocation>
        <location evidence="7">Cytoplasm</location>
    </subcellularLocation>
</comment>
<dbReference type="FunFam" id="3.30.300.20:FF:000005">
    <property type="entry name" value="Transcription termination/antitermination protein NusA"/>
    <property type="match status" value="1"/>
</dbReference>
<evidence type="ECO:0000256" key="8">
    <source>
        <dbReference type="SAM" id="MobiDB-lite"/>
    </source>
</evidence>
<feature type="compositionally biased region" description="Basic and acidic residues" evidence="8">
    <location>
        <begin position="78"/>
        <end position="100"/>
    </location>
</feature>
<dbReference type="Pfam" id="PF13184">
    <property type="entry name" value="KH_NusA_1st"/>
    <property type="match status" value="1"/>
</dbReference>
<gene>
    <name evidence="7" type="primary">nusA</name>
    <name evidence="10" type="ORF">A3A24_02420</name>
</gene>
<dbReference type="InterPro" id="IPR058582">
    <property type="entry name" value="KH_NusA_2nd"/>
</dbReference>
<dbReference type="InterPro" id="IPR012340">
    <property type="entry name" value="NA-bd_OB-fold"/>
</dbReference>
<feature type="region of interest" description="Disordered" evidence="8">
    <location>
        <begin position="78"/>
        <end position="120"/>
    </location>
</feature>
<keyword evidence="6 7" id="KW-0804">Transcription</keyword>
<dbReference type="SUPFAM" id="SSF50249">
    <property type="entry name" value="Nucleic acid-binding proteins"/>
    <property type="match status" value="1"/>
</dbReference>
<evidence type="ECO:0000313" key="11">
    <source>
        <dbReference type="Proteomes" id="UP000176512"/>
    </source>
</evidence>
<dbReference type="SUPFAM" id="SSF54814">
    <property type="entry name" value="Prokaryotic type KH domain (KH-domain type II)"/>
    <property type="match status" value="2"/>
</dbReference>
<reference evidence="10 11" key="1">
    <citation type="journal article" date="2016" name="Nat. Commun.">
        <title>Thousands of microbial genomes shed light on interconnected biogeochemical processes in an aquifer system.</title>
        <authorList>
            <person name="Anantharaman K."/>
            <person name="Brown C.T."/>
            <person name="Hug L.A."/>
            <person name="Sharon I."/>
            <person name="Castelle C.J."/>
            <person name="Probst A.J."/>
            <person name="Thomas B.C."/>
            <person name="Singh A."/>
            <person name="Wilkins M.J."/>
            <person name="Karaoz U."/>
            <person name="Brodie E.L."/>
            <person name="Williams K.H."/>
            <person name="Hubbard S.S."/>
            <person name="Banfield J.F."/>
        </authorList>
    </citation>
    <scope>NUCLEOTIDE SEQUENCE [LARGE SCALE GENOMIC DNA]</scope>
</reference>
<keyword evidence="1 7" id="KW-0806">Transcription termination</keyword>
<dbReference type="InterPro" id="IPR030842">
    <property type="entry name" value="TF_NusA_bacterial"/>
</dbReference>
<dbReference type="FunFam" id="3.30.300.20:FF:000002">
    <property type="entry name" value="Transcription termination/antitermination protein NusA"/>
    <property type="match status" value="1"/>
</dbReference>
<dbReference type="PROSITE" id="PS50126">
    <property type="entry name" value="S1"/>
    <property type="match status" value="1"/>
</dbReference>
<evidence type="ECO:0000256" key="5">
    <source>
        <dbReference type="ARBA" id="ARBA00023015"/>
    </source>
</evidence>
<sequence>MDQASIAEAVKQICQEKGISFESVIETIEAALAAAYRKDFGEKNQNIKVDFDIETGQIKVADIKTVVEDVPEEELLKIEAEEEKRAEEKEGKKIEKKAEEPMSQESAEDEEEKKRFNPKTEIQISEAKKIKKTADLGEEIVTDLTVPGEFGRMAAQTAKQVITQKLRETEREVLYDEFKKREGEIIVGVVQRHEGRLVLVDLGRLTALLPPEEQIESEGYAPGSHIKVYIISVTATTKGPEIIVSRSHPEIVKKLFALEIPEIANGVVVIKGIAREAGSRSKVAVWTDQENIDPIGSCIGQRGARIQTIISELKGEKVDIIKYSENPAEFIGNALSPAKIIKIELNEETKTATAVVNENQLSLAIGRAGQNVRLAARLSGWEIDVVAGNETEVGEQTEETKTEDQVDENNETTNKDTEQSEKKEEKPAEEKKVKKEKKEKKKKETKEKTKKTE</sequence>
<keyword evidence="4 7" id="KW-0694">RNA-binding</keyword>
<dbReference type="InterPro" id="IPR025249">
    <property type="entry name" value="TF_NusA_KH_1st"/>
</dbReference>
<dbReference type="HAMAP" id="MF_00945_B">
    <property type="entry name" value="NusA_B"/>
    <property type="match status" value="1"/>
</dbReference>
<dbReference type="AlphaFoldDB" id="A0A1G1YU60"/>
<dbReference type="CDD" id="cd04455">
    <property type="entry name" value="S1_NusA"/>
    <property type="match status" value="1"/>
</dbReference>
<evidence type="ECO:0000256" key="6">
    <source>
        <dbReference type="ARBA" id="ARBA00023163"/>
    </source>
</evidence>
<evidence type="ECO:0000256" key="4">
    <source>
        <dbReference type="ARBA" id="ARBA00022884"/>
    </source>
</evidence>
<dbReference type="GO" id="GO:0005829">
    <property type="term" value="C:cytosol"/>
    <property type="evidence" value="ECO:0007669"/>
    <property type="project" value="TreeGrafter"/>
</dbReference>
<dbReference type="Gene3D" id="3.30.1480.10">
    <property type="entry name" value="NusA, N-terminal domain"/>
    <property type="match status" value="2"/>
</dbReference>
<dbReference type="InterPro" id="IPR010213">
    <property type="entry name" value="TF_NusA"/>
</dbReference>
<dbReference type="SMART" id="SM00316">
    <property type="entry name" value="S1"/>
    <property type="match status" value="1"/>
</dbReference>
<feature type="compositionally biased region" description="Basic and acidic residues" evidence="8">
    <location>
        <begin position="413"/>
        <end position="433"/>
    </location>
</feature>
<evidence type="ECO:0000256" key="1">
    <source>
        <dbReference type="ARBA" id="ARBA00022472"/>
    </source>
</evidence>
<dbReference type="CDD" id="cd02134">
    <property type="entry name" value="KH-II_NusA_rpt1"/>
    <property type="match status" value="1"/>
</dbReference>
<evidence type="ECO:0000313" key="10">
    <source>
        <dbReference type="EMBL" id="OGY55316.1"/>
    </source>
</evidence>
<dbReference type="CDD" id="cd22529">
    <property type="entry name" value="KH-II_NusA_rpt2"/>
    <property type="match status" value="1"/>
</dbReference>
<dbReference type="SUPFAM" id="SSF69705">
    <property type="entry name" value="Transcription factor NusA, N-terminal domain"/>
    <property type="match status" value="1"/>
</dbReference>
<comment type="caution">
    <text evidence="10">The sequence shown here is derived from an EMBL/GenBank/DDBJ whole genome shotgun (WGS) entry which is preliminary data.</text>
</comment>